<dbReference type="PANTHER" id="PTHR12542">
    <property type="entry name" value="EXOCYST COMPLEX PROTEIN EXO70"/>
    <property type="match status" value="1"/>
</dbReference>
<evidence type="ECO:0000256" key="4">
    <source>
        <dbReference type="RuleBase" id="RU365026"/>
    </source>
</evidence>
<dbReference type="AlphaFoldDB" id="A0A167F8H9"/>
<dbReference type="Proteomes" id="UP000189580">
    <property type="component" value="Chromosome b"/>
</dbReference>
<keyword evidence="7" id="KW-1185">Reference proteome</keyword>
<dbReference type="GO" id="GO:0005546">
    <property type="term" value="F:phosphatidylinositol-4,5-bisphosphate binding"/>
    <property type="evidence" value="ECO:0007669"/>
    <property type="project" value="InterPro"/>
</dbReference>
<dbReference type="OrthoDB" id="1922221at2759"/>
<dbReference type="PANTHER" id="PTHR12542:SF41">
    <property type="entry name" value="EXOCYST COMPLEX COMPONENT 7"/>
    <property type="match status" value="1"/>
</dbReference>
<dbReference type="GO" id="GO:0006887">
    <property type="term" value="P:exocytosis"/>
    <property type="evidence" value="ECO:0007669"/>
    <property type="project" value="UniProtKB-KW"/>
</dbReference>
<gene>
    <name evidence="6" type="primary">EXO70</name>
    <name evidence="6" type="ORF">AWJ20_2572</name>
</gene>
<evidence type="ECO:0000313" key="7">
    <source>
        <dbReference type="Proteomes" id="UP000189580"/>
    </source>
</evidence>
<dbReference type="Gene3D" id="1.20.1280.170">
    <property type="entry name" value="Exocyst complex component Exo70"/>
    <property type="match status" value="1"/>
</dbReference>
<keyword evidence="2 4" id="KW-0813">Transport</keyword>
<evidence type="ECO:0000259" key="5">
    <source>
        <dbReference type="Pfam" id="PF03081"/>
    </source>
</evidence>
<comment type="similarity">
    <text evidence="1 4">Belongs to the EXO70 family.</text>
</comment>
<name>A0A167F8H9_9ASCO</name>
<dbReference type="Gene3D" id="1.20.1310.30">
    <property type="match status" value="1"/>
</dbReference>
<feature type="domain" description="Exocyst complex subunit Exo70 C-terminal" evidence="5">
    <location>
        <begin position="240"/>
        <end position="609"/>
    </location>
</feature>
<dbReference type="GO" id="GO:0005935">
    <property type="term" value="C:cellular bud neck"/>
    <property type="evidence" value="ECO:0007669"/>
    <property type="project" value="UniProtKB-SubCell"/>
</dbReference>
<dbReference type="SUPFAM" id="SSF74788">
    <property type="entry name" value="Cullin repeat-like"/>
    <property type="match status" value="1"/>
</dbReference>
<dbReference type="InterPro" id="IPR016159">
    <property type="entry name" value="Cullin_repeat-like_dom_sf"/>
</dbReference>
<dbReference type="GO" id="GO:0015031">
    <property type="term" value="P:protein transport"/>
    <property type="evidence" value="ECO:0007669"/>
    <property type="project" value="UniProtKB-KW"/>
</dbReference>
<dbReference type="GO" id="GO:0000145">
    <property type="term" value="C:exocyst"/>
    <property type="evidence" value="ECO:0007669"/>
    <property type="project" value="InterPro"/>
</dbReference>
<keyword evidence="4" id="KW-0653">Protein transport</keyword>
<dbReference type="Gene3D" id="1.10.357.60">
    <property type="match status" value="1"/>
</dbReference>
<proteinExistence type="inferred from homology"/>
<comment type="function">
    <text evidence="4">Involved in the secretory pathway as part of the exocyst complex which tethers secretory vesicles to the sites of exocytosis. Also plays a role in the assembly of the exocyst.</text>
</comment>
<keyword evidence="3 4" id="KW-0268">Exocytosis</keyword>
<dbReference type="Pfam" id="PF03081">
    <property type="entry name" value="Exo70_C"/>
    <property type="match status" value="1"/>
</dbReference>
<organism evidence="6 7">
    <name type="scientific">Sugiyamaella lignohabitans</name>
    <dbReference type="NCBI Taxonomy" id="796027"/>
    <lineage>
        <taxon>Eukaryota</taxon>
        <taxon>Fungi</taxon>
        <taxon>Dikarya</taxon>
        <taxon>Ascomycota</taxon>
        <taxon>Saccharomycotina</taxon>
        <taxon>Dipodascomycetes</taxon>
        <taxon>Dipodascales</taxon>
        <taxon>Trichomonascaceae</taxon>
        <taxon>Sugiyamaella</taxon>
    </lineage>
</organism>
<sequence length="613" mass="67927">MALQVSAAEVHVLEETLAKVSSLTGQVNATLGKISSNADFAEKAITPISGRTKMFAILTRSVDSSLSVIEEIRGYANITGECETIIKAGPEASGISTYINTIERLHTSLDELMKSQLRKFYKVVDKTEALIKSGNNQLKEYFRSILASAYEQVDINKCLEGAKTTPNNTAQMPSLSDENVNTVATLFEYFRLSKQSLDDLYVEMATRVVSTSLAPFHKEALKARTASSMTSYKPGTCALNPYAIAVRGLIVARADDLTLIGAKTDNDKQKMYLLDQVTKVLLNDFIQVCTTINDFINKNMETEQILVFEVVDAIMAITGTLRMILIPVPANLTELMAKAKATAKRVFVEFLKMVESKVNSATYSPGEQFVPTLDIMSKLKQIAEFKNGAPAAIEGLAPGSWMPQPEPEWKRSVKGLSSITTQTGNDPWNTLSAFFSDAIDALILTLELRLSASGKKDHQIGLTLLLNLAFIESYITKSNVSAVLSVAGAERLQRLRKHAFDLFLRAWHKVSHGLMETTLPAGKQLSSKDREVVKEKFKVFNAEFEALLTRHKSLNIKDVAIKQESVKEIKSLVGPIYYKFYDRHKGGDFTKNIDKYIKYDKVSLDKAINTLLL</sequence>
<evidence type="ECO:0000313" key="6">
    <source>
        <dbReference type="EMBL" id="ANB14954.1"/>
    </source>
</evidence>
<evidence type="ECO:0000256" key="2">
    <source>
        <dbReference type="ARBA" id="ARBA00022448"/>
    </source>
</evidence>
<dbReference type="KEGG" id="slb:AWJ20_2572"/>
<dbReference type="Gene3D" id="1.20.58.1150">
    <property type="match status" value="1"/>
</dbReference>
<dbReference type="GeneID" id="30034498"/>
<accession>A0A167F8H9</accession>
<reference evidence="6 7" key="1">
    <citation type="submission" date="2016-02" db="EMBL/GenBank/DDBJ databases">
        <title>Complete genome sequence and transcriptome regulation of the pentose utilising yeast Sugiyamaella lignohabitans.</title>
        <authorList>
            <person name="Bellasio M."/>
            <person name="Peymann A."/>
            <person name="Valli M."/>
            <person name="Sipitzky M."/>
            <person name="Graf A."/>
            <person name="Sauer M."/>
            <person name="Marx H."/>
            <person name="Mattanovich D."/>
        </authorList>
    </citation>
    <scope>NUCLEOTIDE SEQUENCE [LARGE SCALE GENOMIC DNA]</scope>
    <source>
        <strain evidence="6 7">CBS 10342</strain>
    </source>
</reference>
<evidence type="ECO:0000256" key="1">
    <source>
        <dbReference type="ARBA" id="ARBA00006756"/>
    </source>
</evidence>
<dbReference type="RefSeq" id="XP_018737431.1">
    <property type="nucleotide sequence ID" value="XM_018879522.1"/>
</dbReference>
<dbReference type="InterPro" id="IPR004140">
    <property type="entry name" value="Exo70"/>
</dbReference>
<protein>
    <recommendedName>
        <fullName evidence="4">Exocyst complex protein EXO70</fullName>
    </recommendedName>
</protein>
<evidence type="ECO:0000256" key="3">
    <source>
        <dbReference type="ARBA" id="ARBA00022483"/>
    </source>
</evidence>
<dbReference type="InterPro" id="IPR046364">
    <property type="entry name" value="Exo70_C"/>
</dbReference>
<dbReference type="EMBL" id="CP014503">
    <property type="protein sequence ID" value="ANB14954.1"/>
    <property type="molecule type" value="Genomic_DNA"/>
</dbReference>
<comment type="subcellular location">
    <subcellularLocation>
        <location evidence="4">Bud</location>
    </subcellularLocation>
    <subcellularLocation>
        <location evidence="4">Bud neck</location>
    </subcellularLocation>
</comment>
<dbReference type="Pfam" id="PF20669">
    <property type="entry name" value="Exo70_N"/>
    <property type="match status" value="1"/>
</dbReference>